<protein>
    <submittedName>
        <fullName evidence="1">Uncharacterized protein</fullName>
    </submittedName>
</protein>
<proteinExistence type="predicted"/>
<geneLocation type="plasmid" evidence="1 2">
    <name>unnamed1</name>
</geneLocation>
<organism evidence="1 2">
    <name type="scientific">Streptomyces zaomyceticus</name>
    <dbReference type="NCBI Taxonomy" id="68286"/>
    <lineage>
        <taxon>Bacteria</taxon>
        <taxon>Bacillati</taxon>
        <taxon>Actinomycetota</taxon>
        <taxon>Actinomycetes</taxon>
        <taxon>Kitasatosporales</taxon>
        <taxon>Streptomycetaceae</taxon>
        <taxon>Streptomyces</taxon>
    </lineage>
</organism>
<dbReference type="EMBL" id="CP108189">
    <property type="protein sequence ID" value="WTR75732.1"/>
    <property type="molecule type" value="Genomic_DNA"/>
</dbReference>
<keyword evidence="1" id="KW-0614">Plasmid</keyword>
<dbReference type="Proteomes" id="UP001622594">
    <property type="component" value="Plasmid unnamed1"/>
</dbReference>
<evidence type="ECO:0000313" key="2">
    <source>
        <dbReference type="Proteomes" id="UP001622594"/>
    </source>
</evidence>
<dbReference type="RefSeq" id="WP_398170921.1">
    <property type="nucleotide sequence ID" value="NZ_CP108189.1"/>
</dbReference>
<evidence type="ECO:0000313" key="1">
    <source>
        <dbReference type="EMBL" id="WTR75732.1"/>
    </source>
</evidence>
<gene>
    <name evidence="1" type="ORF">OG814_41350</name>
</gene>
<name>A0ABZ1LME4_9ACTN</name>
<keyword evidence="2" id="KW-1185">Reference proteome</keyword>
<sequence length="85" mass="9381">MKVKRQALREAGIPGWEVLYDAADPRHAAAGTEYLRHVGEGAAPNVYALWCVKHQVARVLAHFHEDRELISSGAWCVECVKAGGR</sequence>
<accession>A0ABZ1LME4</accession>
<reference evidence="1 2" key="1">
    <citation type="submission" date="2022-10" db="EMBL/GenBank/DDBJ databases">
        <title>The complete genomes of actinobacterial strains from the NBC collection.</title>
        <authorList>
            <person name="Joergensen T.S."/>
            <person name="Alvarez Arevalo M."/>
            <person name="Sterndorff E.B."/>
            <person name="Faurdal D."/>
            <person name="Vuksanovic O."/>
            <person name="Mourched A.-S."/>
            <person name="Charusanti P."/>
            <person name="Shaw S."/>
            <person name="Blin K."/>
            <person name="Weber T."/>
        </authorList>
    </citation>
    <scope>NUCLEOTIDE SEQUENCE [LARGE SCALE GENOMIC DNA]</scope>
    <source>
        <strain evidence="1 2">NBC_00123</strain>
        <plasmid evidence="1 2">unnamed1</plasmid>
    </source>
</reference>